<dbReference type="CDD" id="cd00060">
    <property type="entry name" value="FHA"/>
    <property type="match status" value="1"/>
</dbReference>
<dbReference type="RefSeq" id="WP_090168560.1">
    <property type="nucleotide sequence ID" value="NZ_FMTO01000008.1"/>
</dbReference>
<dbReference type="Gene3D" id="3.40.50.300">
    <property type="entry name" value="P-loop containing nucleotide triphosphate hydrolases"/>
    <property type="match status" value="1"/>
</dbReference>
<proteinExistence type="predicted"/>
<dbReference type="SMART" id="SM00240">
    <property type="entry name" value="FHA"/>
    <property type="match status" value="1"/>
</dbReference>
<dbReference type="InterPro" id="IPR008984">
    <property type="entry name" value="SMAD_FHA_dom_sf"/>
</dbReference>
<feature type="domain" description="FHA" evidence="1">
    <location>
        <begin position="239"/>
        <end position="289"/>
    </location>
</feature>
<dbReference type="SUPFAM" id="SSF52540">
    <property type="entry name" value="P-loop containing nucleoside triphosphate hydrolases"/>
    <property type="match status" value="1"/>
</dbReference>
<organism evidence="2 3">
    <name type="scientific">Eubacterium ruminantium</name>
    <dbReference type="NCBI Taxonomy" id="42322"/>
    <lineage>
        <taxon>Bacteria</taxon>
        <taxon>Bacillati</taxon>
        <taxon>Bacillota</taxon>
        <taxon>Clostridia</taxon>
        <taxon>Eubacteriales</taxon>
        <taxon>Eubacteriaceae</taxon>
        <taxon>Eubacterium</taxon>
    </lineage>
</organism>
<protein>
    <submittedName>
        <fullName evidence="2">FHA domain-containing protein</fullName>
    </submittedName>
</protein>
<dbReference type="PROSITE" id="PS50006">
    <property type="entry name" value="FHA_DOMAIN"/>
    <property type="match status" value="1"/>
</dbReference>
<dbReference type="Pfam" id="PF00498">
    <property type="entry name" value="FHA"/>
    <property type="match status" value="1"/>
</dbReference>
<reference evidence="2 3" key="1">
    <citation type="submission" date="2017-02" db="EMBL/GenBank/DDBJ databases">
        <authorList>
            <person name="Peterson S.W."/>
        </authorList>
    </citation>
    <scope>NUCLEOTIDE SEQUENCE [LARGE SCALE GENOMIC DNA]</scope>
    <source>
        <strain evidence="2 3">ATCC 17233</strain>
    </source>
</reference>
<evidence type="ECO:0000313" key="2">
    <source>
        <dbReference type="EMBL" id="SJZ77869.1"/>
    </source>
</evidence>
<evidence type="ECO:0000313" key="3">
    <source>
        <dbReference type="Proteomes" id="UP000189857"/>
    </source>
</evidence>
<sequence>MNDILMDGSVTEQTAGQDFVYLLNNEEKLISGEYEVVAAEENSIFLKCMYGSYNGQNSLYYATEGYVPVTTLLPMINESAFLKIVKDFLGAVIAVKNCVELKENHIVISLSKIYVKHGMEGVKITYLPMVDGNDGKADDFEMEMRKVFANIMRNTENVRGEKTFSVANSFSDPNISIEILYSMMGGNLMNMIKAGMGFGRSISSGIEKAPVNAEVAMPKIRLENLNGNIPDIVVDSEDYVIGRSPDISDCAILEAAVSRIHCKVSKIDDKIAVLDLGSANGTYVNGSRLIPNQPHFISDNDVLRIANSDFLIKFPEEYIEYMKTLEPVAVNSMPVEREIRREEKRTKLLMVHSASGGTGKTTIALGLSNILAFEGVRVLYICTSSYQSFNNLLQDKVRIKSSNIAACENLDDLNGYLGHAAFDYIPEIRRNGLSDKSGISSRRYINIIEMVLNSGRYDLVIVDTESTINNLNRYLIEKSDQVIMVTKQSGIEYGGTVRFAEMIRNVAAGKVIYVINDYDKYSFDASGESGGFDRVDISDYIEHFRNIDALYCTDLSKCPELVKLAGKIIV</sequence>
<dbReference type="EMBL" id="FUXA01000009">
    <property type="protein sequence ID" value="SJZ77869.1"/>
    <property type="molecule type" value="Genomic_DNA"/>
</dbReference>
<dbReference type="SUPFAM" id="SSF49879">
    <property type="entry name" value="SMAD/FHA domain"/>
    <property type="match status" value="1"/>
</dbReference>
<evidence type="ECO:0000259" key="1">
    <source>
        <dbReference type="PROSITE" id="PS50006"/>
    </source>
</evidence>
<dbReference type="PANTHER" id="PTHR23308">
    <property type="entry name" value="NUCLEAR INHIBITOR OF PROTEIN PHOSPHATASE-1"/>
    <property type="match status" value="1"/>
</dbReference>
<dbReference type="OrthoDB" id="1766727at2"/>
<dbReference type="InterPro" id="IPR050923">
    <property type="entry name" value="Cell_Proc_Reg/RNA_Proc"/>
</dbReference>
<name>A0A1T4NF26_9FIRM</name>
<dbReference type="AlphaFoldDB" id="A0A1T4NF26"/>
<gene>
    <name evidence="2" type="ORF">SAMN02745110_01563</name>
</gene>
<dbReference type="Gene3D" id="2.60.200.20">
    <property type="match status" value="1"/>
</dbReference>
<dbReference type="InterPro" id="IPR000253">
    <property type="entry name" value="FHA_dom"/>
</dbReference>
<keyword evidence="3" id="KW-1185">Reference proteome</keyword>
<dbReference type="Proteomes" id="UP000189857">
    <property type="component" value="Unassembled WGS sequence"/>
</dbReference>
<accession>A0A1T4NF26</accession>
<dbReference type="InterPro" id="IPR027417">
    <property type="entry name" value="P-loop_NTPase"/>
</dbReference>